<comment type="caution">
    <text evidence="4">The sequence shown here is derived from an EMBL/GenBank/DDBJ whole genome shotgun (WGS) entry which is preliminary data.</text>
</comment>
<reference evidence="4 5" key="1">
    <citation type="journal article" date="2006" name="Mol. Plant Microbe Interact.">
        <title>Identification of open reading frames unique to a select agent: Ralstonia solanacearum race 3 biovar 2.</title>
        <authorList>
            <person name="Gabriel D.W."/>
            <person name="Allen C."/>
            <person name="Schell M."/>
            <person name="Denny T.P."/>
            <person name="Greenberg J.T."/>
            <person name="Duan Y.P."/>
            <person name="Flores-Cruz Z."/>
            <person name="Huang Q."/>
            <person name="Clifford J.M."/>
            <person name="Presting G."/>
            <person name="Gonzalez E.T."/>
            <person name="Reddy J."/>
            <person name="Elphinstone J."/>
            <person name="Swanson J."/>
            <person name="Yao J."/>
            <person name="Mulholland V."/>
            <person name="Liu L."/>
            <person name="Farmerie W."/>
            <person name="Patnaikuni M."/>
            <person name="Balogh B."/>
            <person name="Norman D."/>
            <person name="Alvarez A."/>
            <person name="Castillo J.A."/>
            <person name="Jones J."/>
            <person name="Saddler G."/>
            <person name="Walunas T."/>
            <person name="Zhukov A."/>
            <person name="Mikhailova N."/>
        </authorList>
    </citation>
    <scope>NUCLEOTIDE SEQUENCE [LARGE SCALE GENOMIC DNA]</scope>
    <source>
        <strain evidence="4 5">UW551</strain>
    </source>
</reference>
<organism evidence="4 5">
    <name type="scientific">Ralstonia solanacearum (strain UW551)</name>
    <dbReference type="NCBI Taxonomy" id="342110"/>
    <lineage>
        <taxon>Bacteria</taxon>
        <taxon>Pseudomonadati</taxon>
        <taxon>Pseudomonadota</taxon>
        <taxon>Betaproteobacteria</taxon>
        <taxon>Burkholderiales</taxon>
        <taxon>Burkholderiaceae</taxon>
        <taxon>Ralstonia</taxon>
        <taxon>Ralstonia solanacearum species complex</taxon>
    </lineage>
</organism>
<dbReference type="GO" id="GO:0052689">
    <property type="term" value="F:carboxylic ester hydrolase activity"/>
    <property type="evidence" value="ECO:0007669"/>
    <property type="project" value="UniProtKB-ARBA"/>
</dbReference>
<accession>A0AB33VIP0</accession>
<feature type="compositionally biased region" description="Low complexity" evidence="2">
    <location>
        <begin position="371"/>
        <end position="389"/>
    </location>
</feature>
<dbReference type="Proteomes" id="UP000005933">
    <property type="component" value="Unassembled WGS sequence"/>
</dbReference>
<dbReference type="Pfam" id="PF00326">
    <property type="entry name" value="Peptidase_S9"/>
    <property type="match status" value="1"/>
</dbReference>
<feature type="region of interest" description="Disordered" evidence="2">
    <location>
        <begin position="370"/>
        <end position="395"/>
    </location>
</feature>
<feature type="domain" description="Peptidase S9 prolyl oligopeptidase catalytic" evidence="3">
    <location>
        <begin position="172"/>
        <end position="252"/>
    </location>
</feature>
<dbReference type="AlphaFoldDB" id="A0AB33VIP0"/>
<dbReference type="PANTHER" id="PTHR22946:SF9">
    <property type="entry name" value="POLYKETIDE TRANSFERASE AF380"/>
    <property type="match status" value="1"/>
</dbReference>
<evidence type="ECO:0000259" key="3">
    <source>
        <dbReference type="Pfam" id="PF00326"/>
    </source>
</evidence>
<dbReference type="InterPro" id="IPR029058">
    <property type="entry name" value="AB_hydrolase_fold"/>
</dbReference>
<dbReference type="EMBL" id="AAKL01000007">
    <property type="protein sequence ID" value="EAP74112.1"/>
    <property type="molecule type" value="Genomic_DNA"/>
</dbReference>
<dbReference type="GO" id="GO:0008242">
    <property type="term" value="F:omega peptidase activity"/>
    <property type="evidence" value="ECO:0007669"/>
    <property type="project" value="UniProtKB-EC"/>
</dbReference>
<name>A0AB33VIP0_RALSU</name>
<dbReference type="GO" id="GO:0008236">
    <property type="term" value="F:serine-type peptidase activity"/>
    <property type="evidence" value="ECO:0007669"/>
    <property type="project" value="InterPro"/>
</dbReference>
<dbReference type="PANTHER" id="PTHR22946">
    <property type="entry name" value="DIENELACTONE HYDROLASE DOMAIN-CONTAINING PROTEIN-RELATED"/>
    <property type="match status" value="1"/>
</dbReference>
<dbReference type="InterPro" id="IPR001375">
    <property type="entry name" value="Peptidase_S9_cat"/>
</dbReference>
<evidence type="ECO:0000313" key="4">
    <source>
        <dbReference type="EMBL" id="EAP74112.1"/>
    </source>
</evidence>
<evidence type="ECO:0000256" key="2">
    <source>
        <dbReference type="SAM" id="MobiDB-lite"/>
    </source>
</evidence>
<gene>
    <name evidence="4" type="ORF">RRSL_04042</name>
</gene>
<dbReference type="GO" id="GO:0006508">
    <property type="term" value="P:proteolysis"/>
    <property type="evidence" value="ECO:0007669"/>
    <property type="project" value="InterPro"/>
</dbReference>
<evidence type="ECO:0000256" key="1">
    <source>
        <dbReference type="ARBA" id="ARBA00022801"/>
    </source>
</evidence>
<evidence type="ECO:0000313" key="5">
    <source>
        <dbReference type="Proteomes" id="UP000005933"/>
    </source>
</evidence>
<protein>
    <submittedName>
        <fullName evidence="4">Acylamino-acid-releasing enzyme</fullName>
        <ecNumber evidence="4">3.4.19.1</ecNumber>
    </submittedName>
</protein>
<dbReference type="InterPro" id="IPR050261">
    <property type="entry name" value="FrsA_esterase"/>
</dbReference>
<dbReference type="SUPFAM" id="SSF53474">
    <property type="entry name" value="alpha/beta-Hydrolases"/>
    <property type="match status" value="1"/>
</dbReference>
<feature type="compositionally biased region" description="Basic and acidic residues" evidence="2">
    <location>
        <begin position="54"/>
        <end position="64"/>
    </location>
</feature>
<proteinExistence type="predicted"/>
<dbReference type="EC" id="3.4.19.1" evidence="4"/>
<dbReference type="Gene3D" id="3.40.50.1820">
    <property type="entry name" value="alpha/beta hydrolase"/>
    <property type="match status" value="1"/>
</dbReference>
<keyword evidence="1 4" id="KW-0378">Hydrolase</keyword>
<sequence>MERGRGSRLQGADPRTVRAPRPPVLRQRAPVGRRRDRPGRYAQRAGPGAVGQPERADRRDEFRRVPHVSGPPRNWIGIGTEDDVNHEHRSGWRRAWAALGCAMLLATAAHAEDHLPPGMTEQVVDVSKSAGIFTVRLETTIFKPAGDGPFPLIVLNHGKAHGNPAFQARARYSAQAAALVARGYVVALPMRQGFSRSGGAYIGGGCNVESNGIVQAEDVVATLDYMTQQPYVDRDRIVIMGQSHGGLTTLAFGTLAYPGVRGLVNFAGGLRNDTCVAWEDNLVRAFGNYGKQSHYPSLWFYGDNDSYWPKPLPERLFAAYTGAGGKARLVDYGTFQSDSHGMFGSRAGLGIWLPQVDAFLRELGLPSGPVSAATPAAEPATTPASTSADANKDTQ</sequence>
<feature type="region of interest" description="Disordered" evidence="2">
    <location>
        <begin position="1"/>
        <end position="76"/>
    </location>
</feature>